<accession>A0A239H823</accession>
<evidence type="ECO:0000259" key="4">
    <source>
        <dbReference type="PROSITE" id="PS50943"/>
    </source>
</evidence>
<dbReference type="OrthoDB" id="3831186at2"/>
<dbReference type="SMART" id="SM00530">
    <property type="entry name" value="HTH_XRE"/>
    <property type="match status" value="1"/>
</dbReference>
<evidence type="ECO:0000313" key="6">
    <source>
        <dbReference type="Proteomes" id="UP000198393"/>
    </source>
</evidence>
<sequence length="258" mass="29112">MARIPNNIKYLRKKKGFTQETFAQALGINRPSVGAYEEGRADPRLTTLSKMAELFEVSVDELINEDLTRENRVPKQNVKVLAVTVDENADEEYIQLVPTKAAAGYTNGYADPEYLTDLPRFHLPVLPKGGTYRAFEIAGDSMLPIASGSIIIGKYIEQLDHIRNGNTYVLVTQSEGVVYKRVFNYIEEKGKLFLVSDNKSFSAYELDPAEVVEVWEAKAFISVEFPDPNSTNELSMDQMMEMIGNLRNDVERLKKNTD</sequence>
<dbReference type="SUPFAM" id="SSF47413">
    <property type="entry name" value="lambda repressor-like DNA-binding domains"/>
    <property type="match status" value="1"/>
</dbReference>
<evidence type="ECO:0000256" key="3">
    <source>
        <dbReference type="ARBA" id="ARBA00023163"/>
    </source>
</evidence>
<keyword evidence="2 5" id="KW-0238">DNA-binding</keyword>
<dbReference type="Pfam" id="PF00717">
    <property type="entry name" value="Peptidase_S24"/>
    <property type="match status" value="1"/>
</dbReference>
<organism evidence="5 6">
    <name type="scientific">Ekhidna lutea</name>
    <dbReference type="NCBI Taxonomy" id="447679"/>
    <lineage>
        <taxon>Bacteria</taxon>
        <taxon>Pseudomonadati</taxon>
        <taxon>Bacteroidota</taxon>
        <taxon>Cytophagia</taxon>
        <taxon>Cytophagales</taxon>
        <taxon>Reichenbachiellaceae</taxon>
        <taxon>Ekhidna</taxon>
    </lineage>
</organism>
<dbReference type="PROSITE" id="PS50943">
    <property type="entry name" value="HTH_CROC1"/>
    <property type="match status" value="1"/>
</dbReference>
<keyword evidence="6" id="KW-1185">Reference proteome</keyword>
<dbReference type="Gene3D" id="2.10.109.10">
    <property type="entry name" value="Umud Fragment, subunit A"/>
    <property type="match status" value="1"/>
</dbReference>
<dbReference type="PANTHER" id="PTHR40661:SF3">
    <property type="entry name" value="FELS-1 PROPHAGE TRANSCRIPTIONAL REGULATOR"/>
    <property type="match status" value="1"/>
</dbReference>
<dbReference type="EMBL" id="FZPD01000002">
    <property type="protein sequence ID" value="SNS77527.1"/>
    <property type="molecule type" value="Genomic_DNA"/>
</dbReference>
<reference evidence="5 6" key="1">
    <citation type="submission" date="2017-06" db="EMBL/GenBank/DDBJ databases">
        <authorList>
            <person name="Kim H.J."/>
            <person name="Triplett B.A."/>
        </authorList>
    </citation>
    <scope>NUCLEOTIDE SEQUENCE [LARGE SCALE GENOMIC DNA]</scope>
    <source>
        <strain evidence="5 6">DSM 19307</strain>
    </source>
</reference>
<evidence type="ECO:0000313" key="5">
    <source>
        <dbReference type="EMBL" id="SNS77527.1"/>
    </source>
</evidence>
<protein>
    <submittedName>
        <fullName evidence="5">DNA-binding transcriptional regulator, XRE-family HTH domain</fullName>
    </submittedName>
</protein>
<dbReference type="CDD" id="cd00093">
    <property type="entry name" value="HTH_XRE"/>
    <property type="match status" value="1"/>
</dbReference>
<name>A0A239H823_EKHLU</name>
<dbReference type="PANTHER" id="PTHR40661">
    <property type="match status" value="1"/>
</dbReference>
<dbReference type="AlphaFoldDB" id="A0A239H823"/>
<dbReference type="CDD" id="cd06529">
    <property type="entry name" value="S24_LexA-like"/>
    <property type="match status" value="1"/>
</dbReference>
<dbReference type="Proteomes" id="UP000198393">
    <property type="component" value="Unassembled WGS sequence"/>
</dbReference>
<gene>
    <name evidence="5" type="ORF">SAMN05421640_1187</name>
</gene>
<proteinExistence type="predicted"/>
<dbReference type="SUPFAM" id="SSF51306">
    <property type="entry name" value="LexA/Signal peptidase"/>
    <property type="match status" value="1"/>
</dbReference>
<keyword evidence="3" id="KW-0804">Transcription</keyword>
<evidence type="ECO:0000256" key="1">
    <source>
        <dbReference type="ARBA" id="ARBA00023015"/>
    </source>
</evidence>
<dbReference type="InterPro" id="IPR015927">
    <property type="entry name" value="Peptidase_S24_S26A/B/C"/>
</dbReference>
<dbReference type="InterPro" id="IPR001387">
    <property type="entry name" value="Cro/C1-type_HTH"/>
</dbReference>
<keyword evidence="1" id="KW-0805">Transcription regulation</keyword>
<dbReference type="InterPro" id="IPR010982">
    <property type="entry name" value="Lambda_DNA-bd_dom_sf"/>
</dbReference>
<dbReference type="RefSeq" id="WP_089355941.1">
    <property type="nucleotide sequence ID" value="NZ_FZPD01000002.1"/>
</dbReference>
<evidence type="ECO:0000256" key="2">
    <source>
        <dbReference type="ARBA" id="ARBA00023125"/>
    </source>
</evidence>
<dbReference type="InterPro" id="IPR039418">
    <property type="entry name" value="LexA-like"/>
</dbReference>
<dbReference type="GO" id="GO:0003677">
    <property type="term" value="F:DNA binding"/>
    <property type="evidence" value="ECO:0007669"/>
    <property type="project" value="UniProtKB-KW"/>
</dbReference>
<dbReference type="InterPro" id="IPR036286">
    <property type="entry name" value="LexA/Signal_pep-like_sf"/>
</dbReference>
<feature type="domain" description="HTH cro/C1-type" evidence="4">
    <location>
        <begin position="8"/>
        <end position="62"/>
    </location>
</feature>
<dbReference type="Pfam" id="PF01381">
    <property type="entry name" value="HTH_3"/>
    <property type="match status" value="1"/>
</dbReference>
<dbReference type="Gene3D" id="1.10.260.40">
    <property type="entry name" value="lambda repressor-like DNA-binding domains"/>
    <property type="match status" value="1"/>
</dbReference>